<dbReference type="InterPro" id="IPR015797">
    <property type="entry name" value="NUDIX_hydrolase-like_dom_sf"/>
</dbReference>
<name>A0AAD2FAG4_9STRA</name>
<feature type="compositionally biased region" description="Low complexity" evidence="1">
    <location>
        <begin position="294"/>
        <end position="303"/>
    </location>
</feature>
<reference evidence="3" key="1">
    <citation type="submission" date="2023-08" db="EMBL/GenBank/DDBJ databases">
        <authorList>
            <person name="Audoor S."/>
            <person name="Bilcke G."/>
        </authorList>
    </citation>
    <scope>NUCLEOTIDE SEQUENCE</scope>
</reference>
<dbReference type="InterPro" id="IPR000086">
    <property type="entry name" value="NUDIX_hydrolase_dom"/>
</dbReference>
<evidence type="ECO:0000259" key="2">
    <source>
        <dbReference type="PROSITE" id="PS51462"/>
    </source>
</evidence>
<dbReference type="EMBL" id="CAKOGP040000001">
    <property type="protein sequence ID" value="CAJ1890209.1"/>
    <property type="molecule type" value="Genomic_DNA"/>
</dbReference>
<dbReference type="SUPFAM" id="SSF55811">
    <property type="entry name" value="Nudix"/>
    <property type="match status" value="1"/>
</dbReference>
<proteinExistence type="predicted"/>
<dbReference type="AlphaFoldDB" id="A0AAD2FAG4"/>
<keyword evidence="4" id="KW-1185">Reference proteome</keyword>
<dbReference type="Pfam" id="PF00293">
    <property type="entry name" value="NUDIX"/>
    <property type="match status" value="1"/>
</dbReference>
<accession>A0AAD2FAG4</accession>
<dbReference type="Gene3D" id="3.90.79.10">
    <property type="entry name" value="Nucleoside Triphosphate Pyrophosphohydrolase"/>
    <property type="match status" value="1"/>
</dbReference>
<evidence type="ECO:0000313" key="3">
    <source>
        <dbReference type="EMBL" id="CAJ1890209.1"/>
    </source>
</evidence>
<comment type="caution">
    <text evidence="3">The sequence shown here is derived from an EMBL/GenBank/DDBJ whole genome shotgun (WGS) entry which is preliminary data.</text>
</comment>
<dbReference type="PROSITE" id="PS51462">
    <property type="entry name" value="NUDIX"/>
    <property type="match status" value="1"/>
</dbReference>
<protein>
    <recommendedName>
        <fullName evidence="2">Nudix hydrolase domain-containing protein</fullName>
    </recommendedName>
</protein>
<evidence type="ECO:0000256" key="1">
    <source>
        <dbReference type="SAM" id="MobiDB-lite"/>
    </source>
</evidence>
<feature type="domain" description="Nudix hydrolase" evidence="2">
    <location>
        <begin position="112"/>
        <end position="277"/>
    </location>
</feature>
<evidence type="ECO:0000313" key="4">
    <source>
        <dbReference type="Proteomes" id="UP001295423"/>
    </source>
</evidence>
<organism evidence="3 4">
    <name type="scientific">Cylindrotheca closterium</name>
    <dbReference type="NCBI Taxonomy" id="2856"/>
    <lineage>
        <taxon>Eukaryota</taxon>
        <taxon>Sar</taxon>
        <taxon>Stramenopiles</taxon>
        <taxon>Ochrophyta</taxon>
        <taxon>Bacillariophyta</taxon>
        <taxon>Bacillariophyceae</taxon>
        <taxon>Bacillariophycidae</taxon>
        <taxon>Bacillariales</taxon>
        <taxon>Bacillariaceae</taxon>
        <taxon>Cylindrotheca</taxon>
    </lineage>
</organism>
<feature type="region of interest" description="Disordered" evidence="1">
    <location>
        <begin position="283"/>
        <end position="303"/>
    </location>
</feature>
<dbReference type="Proteomes" id="UP001295423">
    <property type="component" value="Unassembled WGS sequence"/>
</dbReference>
<gene>
    <name evidence="3" type="ORF">CYCCA115_LOCUS44</name>
</gene>
<dbReference type="CDD" id="cd02883">
    <property type="entry name" value="NUDIX_Hydrolase"/>
    <property type="match status" value="1"/>
</dbReference>
<sequence length="303" mass="34939">MEVEQSSNDDKGNSQHTGERRRIPRTFCVLVSLLVAYSVKEITFGAHLPSVDSFKSRTKWGLEEESMLVLHWINPELGLEKQHLESVDVQAEISTLHKKKYIPIDEIHKFGYIHTGAWMVVLDTNTTMQDAKILMLKRSAHVVTCPNYWSLLGEHSNRDEEPTDFAIRGMREEMGEQFYRQFLHTGGKIKPLLNHPIFFKRDYDTPDGKRMDRQINYIFTIEMNTPSAVLEKLSKVDNDAAEVAWVTKHEIEQWLTETENEKFCHNATRALVRRIMEELNHLEQSTKNKTTAASSSSSSSEDS</sequence>